<dbReference type="Gene3D" id="3.40.50.1820">
    <property type="entry name" value="alpha/beta hydrolase"/>
    <property type="match status" value="2"/>
</dbReference>
<dbReference type="KEGG" id="anf:AQPE_4595"/>
<keyword evidence="2" id="KW-1185">Reference proteome</keyword>
<keyword evidence="1" id="KW-0624">Polysaccharide degradation</keyword>
<evidence type="ECO:0000313" key="1">
    <source>
        <dbReference type="EMBL" id="BBE20403.1"/>
    </source>
</evidence>
<reference evidence="1" key="1">
    <citation type="journal article" date="2020" name="Int. J. Syst. Evol. Microbiol.">
        <title>Aquipluma nitroreducens gen. nov. sp. nov., a novel facultatively anaerobic bacterium isolated from a freshwater lake.</title>
        <authorList>
            <person name="Watanabe M."/>
            <person name="Kojima H."/>
            <person name="Fukui M."/>
        </authorList>
    </citation>
    <scope>NUCLEOTIDE SEQUENCE</scope>
    <source>
        <strain evidence="1">MeG22</strain>
    </source>
</reference>
<keyword evidence="1" id="KW-0119">Carbohydrate metabolism</keyword>
<name>A0A5K7SFT0_9BACT</name>
<dbReference type="RefSeq" id="WP_318348551.1">
    <property type="nucleotide sequence ID" value="NZ_AP018694.1"/>
</dbReference>
<gene>
    <name evidence="1" type="ORF">AQPE_4595</name>
</gene>
<dbReference type="AlphaFoldDB" id="A0A5K7SFT0"/>
<accession>A0A5K7SFT0</accession>
<keyword evidence="1" id="KW-0326">Glycosidase</keyword>
<dbReference type="GO" id="GO:0016798">
    <property type="term" value="F:hydrolase activity, acting on glycosyl bonds"/>
    <property type="evidence" value="ECO:0007669"/>
    <property type="project" value="UniProtKB-KW"/>
</dbReference>
<protein>
    <submittedName>
        <fullName evidence="1">Xylanase</fullName>
    </submittedName>
</protein>
<dbReference type="Proteomes" id="UP001193389">
    <property type="component" value="Chromosome"/>
</dbReference>
<keyword evidence="1" id="KW-0858">Xylan degradation</keyword>
<evidence type="ECO:0000313" key="2">
    <source>
        <dbReference type="Proteomes" id="UP001193389"/>
    </source>
</evidence>
<dbReference type="GO" id="GO:0045493">
    <property type="term" value="P:xylan catabolic process"/>
    <property type="evidence" value="ECO:0007669"/>
    <property type="project" value="UniProtKB-KW"/>
</dbReference>
<keyword evidence="1" id="KW-0378">Hydrolase</keyword>
<dbReference type="InterPro" id="IPR029058">
    <property type="entry name" value="AB_hydrolase_fold"/>
</dbReference>
<proteinExistence type="predicted"/>
<dbReference type="SUPFAM" id="SSF53474">
    <property type="entry name" value="alpha/beta-Hydrolases"/>
    <property type="match status" value="2"/>
</dbReference>
<dbReference type="EMBL" id="AP018694">
    <property type="protein sequence ID" value="BBE20403.1"/>
    <property type="molecule type" value="Genomic_DNA"/>
</dbReference>
<sequence length="523" mass="57553">MKKNESTLNRNNFQSKMKCNAALIFIACIAFILGIAPVSAQNSGFGSEKTSWHGYDRYDFVMDEQTLEITPIKAPEGEKNGVGAPEKGQRRCIVIVPKIAAPGNPWSWQACYWDHRPQAEVELLGRGFHIAFITPDPGKQWDAWYTFLTEKHGLSNKPAFDGMSKGGVNAYQWATANPDKVSAIYADNPAIRQEDISKMVELARRDVPLLNVCGSLDFVLGCTKAVENVYHQAGGRITIMIKEGAAHHPHSLQDPKIIADFIEQAQAAPAAQPAFLDDSYVKSSYYSVGNSYIYLPKEDTYATCRGPQFSPCYDRYDKTIRSWGNTGLAVLVPKNPAPGKLWVMRADRIDRTTSEIDLALLAKGYYIVAPPLLAQRGPQREDWNAVYKLMTDAGFSKKPALEGIGASAGEAYAWAVENADKVSCIYGENPVLRGTMVTKGNPDEDAKVPHIDDLSPLAKAGASILHVCGSLDPWLGRETRVAEKKYKKLGGNFKVIIHKGDGHFAIGSEDPKPVVDFIVDKTQ</sequence>
<organism evidence="1 2">
    <name type="scientific">Aquipluma nitroreducens</name>
    <dbReference type="NCBI Taxonomy" id="2010828"/>
    <lineage>
        <taxon>Bacteria</taxon>
        <taxon>Pseudomonadati</taxon>
        <taxon>Bacteroidota</taxon>
        <taxon>Bacteroidia</taxon>
        <taxon>Marinilabiliales</taxon>
        <taxon>Prolixibacteraceae</taxon>
        <taxon>Aquipluma</taxon>
    </lineage>
</organism>